<comment type="caution">
    <text evidence="1">The sequence shown here is derived from an EMBL/GenBank/DDBJ whole genome shotgun (WGS) entry which is preliminary data.</text>
</comment>
<dbReference type="EMBL" id="JBBPBM010000049">
    <property type="protein sequence ID" value="KAK8520446.1"/>
    <property type="molecule type" value="Genomic_DNA"/>
</dbReference>
<evidence type="ECO:0000313" key="2">
    <source>
        <dbReference type="Proteomes" id="UP001472677"/>
    </source>
</evidence>
<dbReference type="Proteomes" id="UP001472677">
    <property type="component" value="Unassembled WGS sequence"/>
</dbReference>
<accession>A0ABR2CM39</accession>
<proteinExistence type="predicted"/>
<organism evidence="1 2">
    <name type="scientific">Hibiscus sabdariffa</name>
    <name type="common">roselle</name>
    <dbReference type="NCBI Taxonomy" id="183260"/>
    <lineage>
        <taxon>Eukaryota</taxon>
        <taxon>Viridiplantae</taxon>
        <taxon>Streptophyta</taxon>
        <taxon>Embryophyta</taxon>
        <taxon>Tracheophyta</taxon>
        <taxon>Spermatophyta</taxon>
        <taxon>Magnoliopsida</taxon>
        <taxon>eudicotyledons</taxon>
        <taxon>Gunneridae</taxon>
        <taxon>Pentapetalae</taxon>
        <taxon>rosids</taxon>
        <taxon>malvids</taxon>
        <taxon>Malvales</taxon>
        <taxon>Malvaceae</taxon>
        <taxon>Malvoideae</taxon>
        <taxon>Hibiscus</taxon>
    </lineage>
</organism>
<reference evidence="1 2" key="1">
    <citation type="journal article" date="2024" name="G3 (Bethesda)">
        <title>Genome assembly of Hibiscus sabdariffa L. provides insights into metabolisms of medicinal natural products.</title>
        <authorList>
            <person name="Kim T."/>
        </authorList>
    </citation>
    <scope>NUCLEOTIDE SEQUENCE [LARGE SCALE GENOMIC DNA]</scope>
    <source>
        <strain evidence="1">TK-2024</strain>
        <tissue evidence="1">Old leaves</tissue>
    </source>
</reference>
<gene>
    <name evidence="1" type="ORF">V6N12_004384</name>
</gene>
<sequence>MLNQRRTSPTNILLVEEILEMFSHEWKVKITYIRRSFNGTTDTLAAMSRGQSIGEISFLEPPPDVPPQIVREQQGASQSAPSLSVNIWALHEEGSSFANQHIDPGG</sequence>
<evidence type="ECO:0008006" key="3">
    <source>
        <dbReference type="Google" id="ProtNLM"/>
    </source>
</evidence>
<keyword evidence="2" id="KW-1185">Reference proteome</keyword>
<evidence type="ECO:0000313" key="1">
    <source>
        <dbReference type="EMBL" id="KAK8520446.1"/>
    </source>
</evidence>
<protein>
    <recommendedName>
        <fullName evidence="3">RNase H type-1 domain-containing protein</fullName>
    </recommendedName>
</protein>
<name>A0ABR2CM39_9ROSI</name>